<protein>
    <submittedName>
        <fullName evidence="7">GC-rich sequence DNA-binding factor</fullName>
    </submittedName>
</protein>
<keyword evidence="3" id="KW-0539">Nucleus</keyword>
<reference evidence="7 8" key="1">
    <citation type="journal article" date="2013" name="Nat. Genet.">
        <title>The genome of the hydatid tapeworm Echinococcus granulosus.</title>
        <authorList>
            <person name="Zheng H."/>
            <person name="Zhang W."/>
            <person name="Zhang L."/>
            <person name="Zhang Z."/>
            <person name="Li J."/>
            <person name="Lu G."/>
            <person name="Zhu Y."/>
            <person name="Wang Y."/>
            <person name="Huang Y."/>
            <person name="Liu J."/>
            <person name="Kang H."/>
            <person name="Chen J."/>
            <person name="Wang L."/>
            <person name="Chen A."/>
            <person name="Yu S."/>
            <person name="Gao Z."/>
            <person name="Jin L."/>
            <person name="Gu W."/>
            <person name="Wang Z."/>
            <person name="Zhao L."/>
            <person name="Shi B."/>
            <person name="Wen H."/>
            <person name="Lin R."/>
            <person name="Jones M.K."/>
            <person name="Brejova B."/>
            <person name="Vinar T."/>
            <person name="Zhao G."/>
            <person name="McManus D.P."/>
            <person name="Chen Z."/>
            <person name="Zhou Y."/>
            <person name="Wang S."/>
        </authorList>
    </citation>
    <scope>NUCLEOTIDE SEQUENCE [LARGE SCALE GENOMIC DNA]</scope>
</reference>
<dbReference type="GeneID" id="36338506"/>
<evidence type="ECO:0000313" key="7">
    <source>
        <dbReference type="EMBL" id="EUB62338.1"/>
    </source>
</evidence>
<comment type="subcellular location">
    <subcellularLocation>
        <location evidence="1">Nucleus</location>
    </subcellularLocation>
</comment>
<keyword evidence="7" id="KW-0238">DNA-binding</keyword>
<dbReference type="AlphaFoldDB" id="W6UMQ4"/>
<dbReference type="InterPro" id="IPR012890">
    <property type="entry name" value="GCFC2-like"/>
</dbReference>
<name>W6UMQ4_ECHGR</name>
<dbReference type="PANTHER" id="PTHR12214:SF0">
    <property type="entry name" value="LD29489P"/>
    <property type="match status" value="1"/>
</dbReference>
<evidence type="ECO:0000259" key="6">
    <source>
        <dbReference type="Pfam" id="PF07842"/>
    </source>
</evidence>
<dbReference type="CTD" id="36338506"/>
<organism evidence="7 8">
    <name type="scientific">Echinococcus granulosus</name>
    <name type="common">Hydatid tapeworm</name>
    <dbReference type="NCBI Taxonomy" id="6210"/>
    <lineage>
        <taxon>Eukaryota</taxon>
        <taxon>Metazoa</taxon>
        <taxon>Spiralia</taxon>
        <taxon>Lophotrochozoa</taxon>
        <taxon>Platyhelminthes</taxon>
        <taxon>Cestoda</taxon>
        <taxon>Eucestoda</taxon>
        <taxon>Cyclophyllidea</taxon>
        <taxon>Taeniidae</taxon>
        <taxon>Echinococcus</taxon>
        <taxon>Echinococcus granulosus group</taxon>
    </lineage>
</organism>
<keyword evidence="4" id="KW-0175">Coiled coil</keyword>
<gene>
    <name evidence="7" type="ORF">EGR_02791</name>
</gene>
<dbReference type="GO" id="GO:0003677">
    <property type="term" value="F:DNA binding"/>
    <property type="evidence" value="ECO:0007669"/>
    <property type="project" value="UniProtKB-KW"/>
</dbReference>
<feature type="domain" description="GCF C-terminal" evidence="6">
    <location>
        <begin position="538"/>
        <end position="767"/>
    </location>
</feature>
<dbReference type="Proteomes" id="UP000019149">
    <property type="component" value="Unassembled WGS sequence"/>
</dbReference>
<dbReference type="Pfam" id="PF07842">
    <property type="entry name" value="GCFC"/>
    <property type="match status" value="1"/>
</dbReference>
<feature type="compositionally biased region" description="Basic residues" evidence="5">
    <location>
        <begin position="1"/>
        <end position="11"/>
    </location>
</feature>
<feature type="region of interest" description="Disordered" evidence="5">
    <location>
        <begin position="1"/>
        <end position="129"/>
    </location>
</feature>
<feature type="region of interest" description="Disordered" evidence="5">
    <location>
        <begin position="433"/>
        <end position="478"/>
    </location>
</feature>
<dbReference type="PANTHER" id="PTHR12214">
    <property type="entry name" value="GC-RICH SEQUENCE DNA-BINDING FACTOR"/>
    <property type="match status" value="1"/>
</dbReference>
<dbReference type="GO" id="GO:0000398">
    <property type="term" value="P:mRNA splicing, via spliceosome"/>
    <property type="evidence" value="ECO:0007669"/>
    <property type="project" value="InterPro"/>
</dbReference>
<evidence type="ECO:0000313" key="8">
    <source>
        <dbReference type="Proteomes" id="UP000019149"/>
    </source>
</evidence>
<dbReference type="RefSeq" id="XP_024353534.1">
    <property type="nucleotide sequence ID" value="XM_024492040.1"/>
</dbReference>
<feature type="coiled-coil region" evidence="4">
    <location>
        <begin position="331"/>
        <end position="358"/>
    </location>
</feature>
<comment type="caution">
    <text evidence="7">The sequence shown here is derived from an EMBL/GenBank/DDBJ whole genome shotgun (WGS) entry which is preliminary data.</text>
</comment>
<feature type="compositionally biased region" description="Basic and acidic residues" evidence="5">
    <location>
        <begin position="216"/>
        <end position="264"/>
    </location>
</feature>
<evidence type="ECO:0000256" key="3">
    <source>
        <dbReference type="ARBA" id="ARBA00023242"/>
    </source>
</evidence>
<feature type="compositionally biased region" description="Basic residues" evidence="5">
    <location>
        <begin position="456"/>
        <end position="474"/>
    </location>
</feature>
<dbReference type="STRING" id="6210.W6UMQ4"/>
<dbReference type="KEGG" id="egl:EGR_02791"/>
<accession>W6UMQ4</accession>
<feature type="region of interest" description="Disordered" evidence="5">
    <location>
        <begin position="154"/>
        <end position="283"/>
    </location>
</feature>
<feature type="compositionally biased region" description="Acidic residues" evidence="5">
    <location>
        <begin position="265"/>
        <end position="280"/>
    </location>
</feature>
<feature type="compositionally biased region" description="Acidic residues" evidence="5">
    <location>
        <begin position="187"/>
        <end position="197"/>
    </location>
</feature>
<dbReference type="InterPro" id="IPR022783">
    <property type="entry name" value="GCFC_dom"/>
</dbReference>
<proteinExistence type="inferred from homology"/>
<dbReference type="EMBL" id="APAU02000013">
    <property type="protein sequence ID" value="EUB62338.1"/>
    <property type="molecule type" value="Genomic_DNA"/>
</dbReference>
<evidence type="ECO:0000256" key="1">
    <source>
        <dbReference type="ARBA" id="ARBA00004123"/>
    </source>
</evidence>
<sequence length="878" mass="100146">MFRKPRRAYRVQRKEESDGEAEESPSDPSQIPDANPLAPIRPSGSKVTLSFGDDLEESEAFKVKRPAHSRRALKQLKEGKSSLKSIASDSPSAAKGLPSEHYPVKLEEPSGSSDITHEDETIKVRPLNRASSEQFSSMLKQGVIPDASTIHMVRKQRQQAKFQLEAEEENFSPPHPSSNDGRRLIREEDDDEEEDYEGGGANIYHHRRPAFTLTAEYRDPKSRRRVEISRGLQRRREREQEGDKERRSMFEDVETASKTKREERNDDGDDDGDDDEEDDTWERQQIQKAVSSKNTAVLEALEPLPPADGGLLPKPSRRLADFGDVTLASIKSLLQERLNKKQKAMQENKVELLSLREDLSRGQATISDSRTKLPELANILAFYMELREYVRDVISCFNEKMLKIEYMDKRSIILYRERADALMARRRADVGDMADEAAGPATTGENTTGQKTLEARKRRKADREARRARRRRQRKPDEAYDKRIEATIGVSPPCEGVSSDDEEPQAVIAKRAADFGDIKRDAEHLFDDVVEEYCSIPAILQRFREWRERAVRSYGQAYIPMCLPQLLAPLIRLQMLTWNPLEANCPFFDEYGWFGCLLDYFADLQQVEDLETDASEEGDAQRKVLLTLSTSPEHELTVIPLVIEKVLLPRLTEIVSASWDPMSWSQTQRLVSVVHSFATLWPTVSAESKATQRLFEAILQRMEHTIQMDVFIPLYSKRIMSDLQCPSRLFFDRQMNAAMKLLSNLLEWHDLLAPAALKHITFTCLVNRYILIGLASLMSTTTNLSDTGGDGGWLGETAVWESVTERLKAITVHLPAEWLTDPEDNQLAQLRRFVGQLIERLAPQDVVTGVETREEAEMRSVLKKLKKIQNRLFGRSYA</sequence>
<evidence type="ECO:0000256" key="4">
    <source>
        <dbReference type="SAM" id="Coils"/>
    </source>
</evidence>
<dbReference type="OMA" id="NDEMVEQ"/>
<evidence type="ECO:0000256" key="2">
    <source>
        <dbReference type="ARBA" id="ARBA00010801"/>
    </source>
</evidence>
<comment type="similarity">
    <text evidence="2">Belongs to the GCF family.</text>
</comment>
<keyword evidence="8" id="KW-1185">Reference proteome</keyword>
<dbReference type="GO" id="GO:0005634">
    <property type="term" value="C:nucleus"/>
    <property type="evidence" value="ECO:0007669"/>
    <property type="project" value="UniProtKB-SubCell"/>
</dbReference>
<evidence type="ECO:0000256" key="5">
    <source>
        <dbReference type="SAM" id="MobiDB-lite"/>
    </source>
</evidence>
<dbReference type="OrthoDB" id="429427at2759"/>
<feature type="compositionally biased region" description="Polar residues" evidence="5">
    <location>
        <begin position="82"/>
        <end position="91"/>
    </location>
</feature>
<feature type="compositionally biased region" description="Basic residues" evidence="5">
    <location>
        <begin position="63"/>
        <end position="74"/>
    </location>
</feature>